<dbReference type="Proteomes" id="UP000521017">
    <property type="component" value="Unassembled WGS sequence"/>
</dbReference>
<accession>A0A7X0MJJ0</accession>
<keyword evidence="1" id="KW-0812">Transmembrane</keyword>
<name>A0A7X0MJJ0_9SPHI</name>
<dbReference type="RefSeq" id="WP_184624254.1">
    <property type="nucleotide sequence ID" value="NZ_JACHCC010000004.1"/>
</dbReference>
<feature type="transmembrane region" description="Helical" evidence="1">
    <location>
        <begin position="85"/>
        <end position="105"/>
    </location>
</feature>
<sequence>MMSIEEQIWDYIDGNLDSGQKAAIGHKIATDATYQSVYQELFAVHQQMETIELEEPSMSFTRNVMEQVKLEIQPVSLKTKIDHKIILGIASFFILALVSVLVYAVSNVQFTVAKWTLPTLNIEPFITPFSIRIFLFIDLLIGLICIDSIFRKKRA</sequence>
<evidence type="ECO:0000256" key="1">
    <source>
        <dbReference type="SAM" id="Phobius"/>
    </source>
</evidence>
<evidence type="ECO:0000313" key="2">
    <source>
        <dbReference type="EMBL" id="MBB6499518.1"/>
    </source>
</evidence>
<organism evidence="2 3">
    <name type="scientific">Pedobacter cryoconitis</name>
    <dbReference type="NCBI Taxonomy" id="188932"/>
    <lineage>
        <taxon>Bacteria</taxon>
        <taxon>Pseudomonadati</taxon>
        <taxon>Bacteroidota</taxon>
        <taxon>Sphingobacteriia</taxon>
        <taxon>Sphingobacteriales</taxon>
        <taxon>Sphingobacteriaceae</taxon>
        <taxon>Pedobacter</taxon>
    </lineage>
</organism>
<dbReference type="AlphaFoldDB" id="A0A7X0MJJ0"/>
<reference evidence="2 3" key="1">
    <citation type="submission" date="2020-08" db="EMBL/GenBank/DDBJ databases">
        <title>Genomic Encyclopedia of Type Strains, Phase IV (KMG-V): Genome sequencing to study the core and pangenomes of soil and plant-associated prokaryotes.</title>
        <authorList>
            <person name="Whitman W."/>
        </authorList>
    </citation>
    <scope>NUCLEOTIDE SEQUENCE [LARGE SCALE GENOMIC DNA]</scope>
    <source>
        <strain evidence="2 3">M2T3</strain>
    </source>
</reference>
<protein>
    <submittedName>
        <fullName evidence="2">Uncharacterized protein</fullName>
    </submittedName>
</protein>
<feature type="transmembrane region" description="Helical" evidence="1">
    <location>
        <begin position="125"/>
        <end position="150"/>
    </location>
</feature>
<keyword evidence="1" id="KW-0472">Membrane</keyword>
<dbReference type="EMBL" id="JACHCC010000004">
    <property type="protein sequence ID" value="MBB6499518.1"/>
    <property type="molecule type" value="Genomic_DNA"/>
</dbReference>
<gene>
    <name evidence="2" type="ORF">HDF25_001660</name>
</gene>
<proteinExistence type="predicted"/>
<evidence type="ECO:0000313" key="3">
    <source>
        <dbReference type="Proteomes" id="UP000521017"/>
    </source>
</evidence>
<comment type="caution">
    <text evidence="2">The sequence shown here is derived from an EMBL/GenBank/DDBJ whole genome shotgun (WGS) entry which is preliminary data.</text>
</comment>
<keyword evidence="1" id="KW-1133">Transmembrane helix</keyword>